<dbReference type="InterPro" id="IPR056599">
    <property type="entry name" value="AAA_lid_fung"/>
</dbReference>
<feature type="region of interest" description="Disordered" evidence="1">
    <location>
        <begin position="265"/>
        <end position="286"/>
    </location>
</feature>
<evidence type="ECO:0000313" key="3">
    <source>
        <dbReference type="EMBL" id="KAK4464310.1"/>
    </source>
</evidence>
<proteinExistence type="predicted"/>
<protein>
    <recommendedName>
        <fullName evidence="2">AAA+ ATPase domain-containing protein</fullName>
    </recommendedName>
</protein>
<dbReference type="GO" id="GO:0005524">
    <property type="term" value="F:ATP binding"/>
    <property type="evidence" value="ECO:0007669"/>
    <property type="project" value="InterPro"/>
</dbReference>
<dbReference type="Proteomes" id="UP001321749">
    <property type="component" value="Unassembled WGS sequence"/>
</dbReference>
<reference evidence="3" key="1">
    <citation type="journal article" date="2023" name="Mol. Phylogenet. Evol.">
        <title>Genome-scale phylogeny and comparative genomics of the fungal order Sordariales.</title>
        <authorList>
            <person name="Hensen N."/>
            <person name="Bonometti L."/>
            <person name="Westerberg I."/>
            <person name="Brannstrom I.O."/>
            <person name="Guillou S."/>
            <person name="Cros-Aarteil S."/>
            <person name="Calhoun S."/>
            <person name="Haridas S."/>
            <person name="Kuo A."/>
            <person name="Mondo S."/>
            <person name="Pangilinan J."/>
            <person name="Riley R."/>
            <person name="LaButti K."/>
            <person name="Andreopoulos B."/>
            <person name="Lipzen A."/>
            <person name="Chen C."/>
            <person name="Yan M."/>
            <person name="Daum C."/>
            <person name="Ng V."/>
            <person name="Clum A."/>
            <person name="Steindorff A."/>
            <person name="Ohm R.A."/>
            <person name="Martin F."/>
            <person name="Silar P."/>
            <person name="Natvig D.O."/>
            <person name="Lalanne C."/>
            <person name="Gautier V."/>
            <person name="Ament-Velasquez S.L."/>
            <person name="Kruys A."/>
            <person name="Hutchinson M.I."/>
            <person name="Powell A.J."/>
            <person name="Barry K."/>
            <person name="Miller A.N."/>
            <person name="Grigoriev I.V."/>
            <person name="Debuchy R."/>
            <person name="Gladieux P."/>
            <person name="Hiltunen Thoren M."/>
            <person name="Johannesson H."/>
        </authorList>
    </citation>
    <scope>NUCLEOTIDE SEQUENCE</scope>
    <source>
        <strain evidence="3">PSN324</strain>
    </source>
</reference>
<dbReference type="InterPro" id="IPR054289">
    <property type="entry name" value="DUF7025"/>
</dbReference>
<dbReference type="InterPro" id="IPR003959">
    <property type="entry name" value="ATPase_AAA_core"/>
</dbReference>
<feature type="compositionally biased region" description="Low complexity" evidence="1">
    <location>
        <begin position="1222"/>
        <end position="1245"/>
    </location>
</feature>
<dbReference type="GO" id="GO:0016887">
    <property type="term" value="F:ATP hydrolysis activity"/>
    <property type="evidence" value="ECO:0007669"/>
    <property type="project" value="InterPro"/>
</dbReference>
<feature type="region of interest" description="Disordered" evidence="1">
    <location>
        <begin position="1308"/>
        <end position="1327"/>
    </location>
</feature>
<evidence type="ECO:0000256" key="1">
    <source>
        <dbReference type="SAM" id="MobiDB-lite"/>
    </source>
</evidence>
<dbReference type="CDD" id="cd19481">
    <property type="entry name" value="RecA-like_protease"/>
    <property type="match status" value="1"/>
</dbReference>
<feature type="region of interest" description="Disordered" evidence="1">
    <location>
        <begin position="321"/>
        <end position="358"/>
    </location>
</feature>
<feature type="compositionally biased region" description="Polar residues" evidence="1">
    <location>
        <begin position="1338"/>
        <end position="1355"/>
    </location>
</feature>
<dbReference type="Pfam" id="PF22942">
    <property type="entry name" value="DUF7025"/>
    <property type="match status" value="1"/>
</dbReference>
<feature type="compositionally biased region" description="Basic and acidic residues" evidence="1">
    <location>
        <begin position="438"/>
        <end position="454"/>
    </location>
</feature>
<feature type="region of interest" description="Disordered" evidence="1">
    <location>
        <begin position="432"/>
        <end position="478"/>
    </location>
</feature>
<feature type="region of interest" description="Disordered" evidence="1">
    <location>
        <begin position="25"/>
        <end position="64"/>
    </location>
</feature>
<sequence length="1379" mass="155342">MWHAVAFLTVPALRPVQLIANMDSGTSSHGASAHAGDHAAPTSSVTSSTFNGGSEAERNATVPPAAVSQFADEIQAMKLKIIEFEKLARAGNIDSEPKARSIPNDQSQTGHGNIAEKDAKLPEELEQYHRMEECLYRHRKEWESAAVERKFDTPFEAKEYMQRLLREHDTYSPMRQYNHMFRRWTETEGVGGYVRPDPFSHQCSEACLDNNKRGPGFEYDEFDQTIDYGSRRERLRKNFEWELDRLFLAEEVDRRRLEAQRMEAKKRAKKREGARPVAEPPECKTSLPRRLSWGSFKRSSLPSTERTTAIVEILDGDPINASDGLEDGYPHGSQPRKIHSSTSRTPAPAPTGREPMPERIRLNSLLLVRIMSKIIGKEATELGYLGDKAKNKKESVVFVRPFKAILYCESALRDWRSRLERDFAEDKSGVLDQALQDNRNEKVGDGNRKLRTDEEQGGESGEESDSGLEEEENGPDDEINSRTALIHLRCLISFINSDIVTRRAHLEGPECKTVHFSDLWLLFEPGTEVIQSDGKQAYRVIEADSAAHRAMTTWDIYFADAIAASNERHSKAPFSLYCIYIDFDGRFLGPVKKVFGLKRFEGERDITSLEVYPIRFHPALQSEFTDTEWLHASLLPEGQRYRHKLIRRGAKFLEVVGVRHMDYVGPTLTTGEEVESQVVVDFETAVSLGNEEEQERPELIIVGDPTAGHRTYRERDRWRRRGSDIESEFSEILQDGPCRGFCCRNDAVYDDTYIDRRRRIDYISALLPQDRNEHPSVALIPMLLKELEAGPDRHYTVSDDDLLLMYYRVFAFVLRTRKWAQLDISFMIEVQSSEIPTAASNSNSDASDAPEKCMVTAFDRLVLEKGHRPIIESLVSQHFRNRESSAGQRGQVDIIRGKGKGLILLLHGAPGVGKTSTAEGVAELFKRPLLQITCGDLGTTALEVERALETNFALASRWGCILLLDEADVFLSARTKEDFIRNGLVAAFLRVMEYYTGILFLTTNRVGDFDEAFTSRIHISLYYPELNQDKTTEVFKLNMDIIEERFRATKRKIKIDKVGIGSFASKHFVDHPHARWNGRQVRNACQTALALAEFEAQGNSLHAILKQDAVVTLNVGHFETVQKAYLEFAKYMHDLYGTSSSRRAKEDGLRAIWIDENDRVVATQGMGGFALDKKKAFMLATQGQVHDASGPQSQPTFQHQASAQHHPAFSMNNLGSFGGILPQQQQQQQQQQHQQHQQPPQQYQYYPPPTRPTQAAYCPNPTSNQVSPQMQQLAPGQPWNSQSGTMIGSPSSSFQGGFIGEQVLELSPSPSHLRPQQQQQQQQPLSHLNQGIQAMYATSGQPGAESLQSTTQAGSSAVGGGTAPYFPTGGPSGQQWDRR</sequence>
<dbReference type="EMBL" id="MU864949">
    <property type="protein sequence ID" value="KAK4464310.1"/>
    <property type="molecule type" value="Genomic_DNA"/>
</dbReference>
<reference evidence="3" key="2">
    <citation type="submission" date="2023-06" db="EMBL/GenBank/DDBJ databases">
        <authorList>
            <consortium name="Lawrence Berkeley National Laboratory"/>
            <person name="Mondo S.J."/>
            <person name="Hensen N."/>
            <person name="Bonometti L."/>
            <person name="Westerberg I."/>
            <person name="Brannstrom I.O."/>
            <person name="Guillou S."/>
            <person name="Cros-Aarteil S."/>
            <person name="Calhoun S."/>
            <person name="Haridas S."/>
            <person name="Kuo A."/>
            <person name="Pangilinan J."/>
            <person name="Riley R."/>
            <person name="Labutti K."/>
            <person name="Andreopoulos B."/>
            <person name="Lipzen A."/>
            <person name="Chen C."/>
            <person name="Yanf M."/>
            <person name="Daum C."/>
            <person name="Ng V."/>
            <person name="Clum A."/>
            <person name="Steindorff A."/>
            <person name="Ohm R."/>
            <person name="Martin F."/>
            <person name="Silar P."/>
            <person name="Natvig D."/>
            <person name="Lalanne C."/>
            <person name="Gautier V."/>
            <person name="Ament-Velasquez S.L."/>
            <person name="Kruys A."/>
            <person name="Hutchinson M.I."/>
            <person name="Powell A.J."/>
            <person name="Barry K."/>
            <person name="Miller A.N."/>
            <person name="Grigoriev I.V."/>
            <person name="Debuchy R."/>
            <person name="Gladieux P."/>
            <person name="Thoren M.H."/>
            <person name="Johannesson H."/>
        </authorList>
    </citation>
    <scope>NUCLEOTIDE SEQUENCE</scope>
    <source>
        <strain evidence="3">PSN324</strain>
    </source>
</reference>
<dbReference type="SMART" id="SM00382">
    <property type="entry name" value="AAA"/>
    <property type="match status" value="1"/>
</dbReference>
<dbReference type="PANTHER" id="PTHR46411">
    <property type="entry name" value="FAMILY ATPASE, PUTATIVE-RELATED"/>
    <property type="match status" value="1"/>
</dbReference>
<name>A0AAV9HWB7_9PEZI</name>
<feature type="region of interest" description="Disordered" evidence="1">
    <location>
        <begin position="95"/>
        <end position="119"/>
    </location>
</feature>
<evidence type="ECO:0000313" key="4">
    <source>
        <dbReference type="Proteomes" id="UP001321749"/>
    </source>
</evidence>
<feature type="compositionally biased region" description="Polar residues" evidence="1">
    <location>
        <begin position="1260"/>
        <end position="1295"/>
    </location>
</feature>
<dbReference type="SUPFAM" id="SSF52540">
    <property type="entry name" value="P-loop containing nucleoside triphosphate hydrolases"/>
    <property type="match status" value="1"/>
</dbReference>
<accession>A0AAV9HWB7</accession>
<organism evidence="3 4">
    <name type="scientific">Cladorrhinum samala</name>
    <dbReference type="NCBI Taxonomy" id="585594"/>
    <lineage>
        <taxon>Eukaryota</taxon>
        <taxon>Fungi</taxon>
        <taxon>Dikarya</taxon>
        <taxon>Ascomycota</taxon>
        <taxon>Pezizomycotina</taxon>
        <taxon>Sordariomycetes</taxon>
        <taxon>Sordariomycetidae</taxon>
        <taxon>Sordariales</taxon>
        <taxon>Podosporaceae</taxon>
        <taxon>Cladorrhinum</taxon>
    </lineage>
</organism>
<comment type="caution">
    <text evidence="3">The sequence shown here is derived from an EMBL/GenBank/DDBJ whole genome shotgun (WGS) entry which is preliminary data.</text>
</comment>
<feature type="compositionally biased region" description="Polar residues" evidence="1">
    <location>
        <begin position="41"/>
        <end position="52"/>
    </location>
</feature>
<gene>
    <name evidence="3" type="ORF">QBC42DRAFT_344734</name>
</gene>
<evidence type="ECO:0000259" key="2">
    <source>
        <dbReference type="SMART" id="SM00382"/>
    </source>
</evidence>
<feature type="compositionally biased region" description="Acidic residues" evidence="1">
    <location>
        <begin position="455"/>
        <end position="478"/>
    </location>
</feature>
<feature type="region of interest" description="Disordered" evidence="1">
    <location>
        <begin position="1338"/>
        <end position="1379"/>
    </location>
</feature>
<dbReference type="Gene3D" id="3.40.50.300">
    <property type="entry name" value="P-loop containing nucleotide triphosphate hydrolases"/>
    <property type="match status" value="1"/>
</dbReference>
<feature type="domain" description="AAA+ ATPase" evidence="2">
    <location>
        <begin position="900"/>
        <end position="1025"/>
    </location>
</feature>
<feature type="compositionally biased region" description="Polar residues" evidence="1">
    <location>
        <begin position="1190"/>
        <end position="1203"/>
    </location>
</feature>
<feature type="region of interest" description="Disordered" evidence="1">
    <location>
        <begin position="1182"/>
        <end position="1296"/>
    </location>
</feature>
<dbReference type="InterPro" id="IPR027417">
    <property type="entry name" value="P-loop_NTPase"/>
</dbReference>
<dbReference type="PANTHER" id="PTHR46411:SF2">
    <property type="entry name" value="AAA+ ATPASE DOMAIN-CONTAINING PROTEIN"/>
    <property type="match status" value="1"/>
</dbReference>
<dbReference type="InterPro" id="IPR003593">
    <property type="entry name" value="AAA+_ATPase"/>
</dbReference>
<dbReference type="Pfam" id="PF23232">
    <property type="entry name" value="AAA_lid_13"/>
    <property type="match status" value="1"/>
</dbReference>
<keyword evidence="4" id="KW-1185">Reference proteome</keyword>
<feature type="compositionally biased region" description="Low complexity" evidence="1">
    <location>
        <begin position="25"/>
        <end position="40"/>
    </location>
</feature>
<dbReference type="Pfam" id="PF00004">
    <property type="entry name" value="AAA"/>
    <property type="match status" value="1"/>
</dbReference>